<dbReference type="Proteomes" id="UP000001231">
    <property type="component" value="Chromosome"/>
</dbReference>
<dbReference type="RefSeq" id="WP_012800971.1">
    <property type="nucleotide sequence ID" value="NC_013166.1"/>
</dbReference>
<sequence>MNSSTKRPQGKSIALNVNTQFIEDTESCTSKEQDIPPTKIYAFSSQGQLLAESKVKGSGTTKLSLKAHLNDAVTVAVGPETKEKIRSLSDLKRFRPKVSSLKLTEQVLDLDVYLPSKLWLCWFLSRCVVPGAVYRDYGISGPSDNFPIANATVEVYEVDPFWLWIPKLPDNIIDKLKDIIVDGPHPIDPPIPPFPPILPDFPEPQPSFFEPALELRSDEGYAKLKALSQLPDYQNLKVMAQTQNNFEFRQTLLEIPKLVLPFICFYFPRWVTMQKLTEAITDECGRFTAVFFRGCNNTDQPDLYFKVKQQVPGKGEVTIYEKKPIPCYTYWNYQCGTEVTLRSTHPDAIASSGCKELPEGNYVVFKTVGITGMHRIYGCGASGSNSTNKGLLNANNPGSPFGSGLYFSADFSPSLRSNGIRYYKLSVKGPSTGGDFVPMRHEMFRFYTDDSGGTPMFKSYSLGPDKDGLADLYEIPDVDAPNNTPWQNGAGSMFYNSLSIGYWDSVGDQSDAERLNNAGMYEIQMQLFDASGNEVNIGSGDFYYLLATDGSVTDPVEHNNAKDFNLVKAGSGSHLSLIFELRIDNNQCVGQLQTPHVGGTTAGACCGTLDYDVTGSIVNMPFVAEHPHGYANYAFSIKRGSIPLIGLTEAGKADLAPPNKQQLASVATLLSNATTSEGGVIQPAHLPAGCADKVCTNAAFAEHLYVNAWATNGISQINAYDAHDFRAFALMESDDS</sequence>
<dbReference type="STRING" id="523791.Kkor_1038"/>
<evidence type="ECO:0000313" key="1">
    <source>
        <dbReference type="EMBL" id="ACV26457.1"/>
    </source>
</evidence>
<keyword evidence="2" id="KW-1185">Reference proteome</keyword>
<accession>C7RB15</accession>
<dbReference type="HOGENOM" id="CLU_373323_0_0_6"/>
<protein>
    <submittedName>
        <fullName evidence="1">Uncharacterized protein</fullName>
    </submittedName>
</protein>
<dbReference type="AlphaFoldDB" id="C7RB15"/>
<dbReference type="KEGG" id="kko:Kkor_1038"/>
<proteinExistence type="predicted"/>
<reference evidence="1 2" key="1">
    <citation type="journal article" date="2009" name="Stand. Genomic Sci.">
        <title>Complete genome sequence of Kangiella koreensis type strain (SW-125).</title>
        <authorList>
            <person name="Han C."/>
            <person name="Sikorski J."/>
            <person name="Lapidus A."/>
            <person name="Nolan M."/>
            <person name="Glavina Del Rio T."/>
            <person name="Tice H."/>
            <person name="Cheng J.F."/>
            <person name="Lucas S."/>
            <person name="Chen F."/>
            <person name="Copeland A."/>
            <person name="Ivanova N."/>
            <person name="Mavromatis K."/>
            <person name="Ovchinnikova G."/>
            <person name="Pati A."/>
            <person name="Bruce D."/>
            <person name="Goodwin L."/>
            <person name="Pitluck S."/>
            <person name="Chen A."/>
            <person name="Palaniappan K."/>
            <person name="Land M."/>
            <person name="Hauser L."/>
            <person name="Chang Y.J."/>
            <person name="Jeffries C.D."/>
            <person name="Chain P."/>
            <person name="Saunders E."/>
            <person name="Brettin T."/>
            <person name="Goker M."/>
            <person name="Tindall B.J."/>
            <person name="Bristow J."/>
            <person name="Eisen J.A."/>
            <person name="Markowitz V."/>
            <person name="Hugenholtz P."/>
            <person name="Kyrpides N.C."/>
            <person name="Klenk H.P."/>
            <person name="Detter J.C."/>
        </authorList>
    </citation>
    <scope>NUCLEOTIDE SEQUENCE [LARGE SCALE GENOMIC DNA]</scope>
    <source>
        <strain evidence="2">DSM 16069 / KCTC 12182 / SW-125</strain>
    </source>
</reference>
<organism evidence="1 2">
    <name type="scientific">Kangiella koreensis (strain DSM 16069 / JCM 12317 / KCTC 12182 / SW-125)</name>
    <dbReference type="NCBI Taxonomy" id="523791"/>
    <lineage>
        <taxon>Bacteria</taxon>
        <taxon>Pseudomonadati</taxon>
        <taxon>Pseudomonadota</taxon>
        <taxon>Gammaproteobacteria</taxon>
        <taxon>Kangiellales</taxon>
        <taxon>Kangiellaceae</taxon>
        <taxon>Kangiella</taxon>
    </lineage>
</organism>
<dbReference type="eggNOG" id="ENOG5032T76">
    <property type="taxonomic scope" value="Bacteria"/>
</dbReference>
<gene>
    <name evidence="1" type="ordered locus">Kkor_1038</name>
</gene>
<dbReference type="EMBL" id="CP001707">
    <property type="protein sequence ID" value="ACV26457.1"/>
    <property type="molecule type" value="Genomic_DNA"/>
</dbReference>
<evidence type="ECO:0000313" key="2">
    <source>
        <dbReference type="Proteomes" id="UP000001231"/>
    </source>
</evidence>
<dbReference type="InParanoid" id="C7RB15"/>
<name>C7RB15_KANKD</name>